<keyword evidence="3" id="KW-0444">Lipid biosynthesis</keyword>
<comment type="function">
    <text evidence="11">Participates in chain elongation of fatty acids. Catalyzes the reduction of trans-2-enoyl-CoAs of varying chain lengths from 6:1 to 16:1, having maximum activity with 10:1 CoA. Has no 2,4-dienoyl-CoA reductase activity.</text>
</comment>
<evidence type="ECO:0000256" key="16">
    <source>
        <dbReference type="ARBA" id="ARBA00048686"/>
    </source>
</evidence>
<keyword evidence="10" id="KW-0275">Fatty acid biosynthesis</keyword>
<sequence>MATKIVKSVFRSNLFLGNIAIITGGGTGIGKSIAKELSVLGCKVVIASRKPRVLEECARVLNSELCEELVFPFPCNIRKEDEVKNLMHYTVSKFGKLDFLINNGGGQFISPFSEINTKGWNAVVDTNLNGTYYCLREAYHAWMGKNGGSIVNIVVSNFNGMPGMSHSAAARAGIINLTQTLALEWAENGIRINAIAPGCIYSESAAANYQNYPNLFKDVVNLIPLKRTGTVEEVSALVCFLLSPAASFITGDILKIDGAQSLHRHSFYEPKDHTNSKPFTWQGVPFQPSKL</sequence>
<dbReference type="CDD" id="cd05369">
    <property type="entry name" value="TER_DECR_SDR_a"/>
    <property type="match status" value="1"/>
</dbReference>
<evidence type="ECO:0000256" key="14">
    <source>
        <dbReference type="ARBA" id="ARBA00041063"/>
    </source>
</evidence>
<comment type="catalytic activity">
    <reaction evidence="15">
        <text>(2E)-dodecenoyl-CoA + NADPH + H(+) = dodecanoyl-CoA + NADP(+)</text>
        <dbReference type="Rhea" id="RHEA:44964"/>
        <dbReference type="ChEBI" id="CHEBI:15378"/>
        <dbReference type="ChEBI" id="CHEBI:57330"/>
        <dbReference type="ChEBI" id="CHEBI:57375"/>
        <dbReference type="ChEBI" id="CHEBI:57783"/>
        <dbReference type="ChEBI" id="CHEBI:58349"/>
    </reaction>
    <physiologicalReaction direction="left-to-right" evidence="15">
        <dbReference type="Rhea" id="RHEA:44965"/>
    </physiologicalReaction>
</comment>
<organism evidence="21 22">
    <name type="scientific">Hydra vulgaris</name>
    <name type="common">Hydra</name>
    <name type="synonym">Hydra attenuata</name>
    <dbReference type="NCBI Taxonomy" id="6087"/>
    <lineage>
        <taxon>Eukaryota</taxon>
        <taxon>Metazoa</taxon>
        <taxon>Cnidaria</taxon>
        <taxon>Hydrozoa</taxon>
        <taxon>Hydroidolina</taxon>
        <taxon>Anthoathecata</taxon>
        <taxon>Aplanulata</taxon>
        <taxon>Hydridae</taxon>
        <taxon>Hydra</taxon>
    </lineage>
</organism>
<dbReference type="PRINTS" id="PR00080">
    <property type="entry name" value="SDRFAMILY"/>
</dbReference>
<dbReference type="InterPro" id="IPR052388">
    <property type="entry name" value="Peroxisomal_t2-enoyl-CoA_red"/>
</dbReference>
<dbReference type="GeneID" id="100213067"/>
<evidence type="ECO:0000256" key="13">
    <source>
        <dbReference type="ARBA" id="ARBA00038849"/>
    </source>
</evidence>
<evidence type="ECO:0000256" key="6">
    <source>
        <dbReference type="ARBA" id="ARBA00022857"/>
    </source>
</evidence>
<comment type="catalytic activity">
    <reaction evidence="18">
        <text>a (2E)-enoyl-CoA + NADPH + H(+) = a 2,3-saturated acyl-CoA + NADP(+)</text>
        <dbReference type="Rhea" id="RHEA:33763"/>
        <dbReference type="ChEBI" id="CHEBI:15378"/>
        <dbReference type="ChEBI" id="CHEBI:57783"/>
        <dbReference type="ChEBI" id="CHEBI:58349"/>
        <dbReference type="ChEBI" id="CHEBI:58856"/>
        <dbReference type="ChEBI" id="CHEBI:65111"/>
        <dbReference type="EC" id="1.3.1.38"/>
    </reaction>
    <physiologicalReaction direction="left-to-right" evidence="18">
        <dbReference type="Rhea" id="RHEA:33764"/>
    </physiologicalReaction>
</comment>
<evidence type="ECO:0000256" key="8">
    <source>
        <dbReference type="ARBA" id="ARBA00023098"/>
    </source>
</evidence>
<evidence type="ECO:0000256" key="2">
    <source>
        <dbReference type="ARBA" id="ARBA00005189"/>
    </source>
</evidence>
<dbReference type="SUPFAM" id="SSF51735">
    <property type="entry name" value="NAD(P)-binding Rossmann-fold domains"/>
    <property type="match status" value="1"/>
</dbReference>
<comment type="catalytic activity">
    <reaction evidence="16">
        <text>(2E)-tetradecenoyl-CoA + NADPH + H(+) = tetradecanoyl-CoA + NADP(+)</text>
        <dbReference type="Rhea" id="RHEA:44968"/>
        <dbReference type="ChEBI" id="CHEBI:15378"/>
        <dbReference type="ChEBI" id="CHEBI:57385"/>
        <dbReference type="ChEBI" id="CHEBI:57783"/>
        <dbReference type="ChEBI" id="CHEBI:58349"/>
        <dbReference type="ChEBI" id="CHEBI:61405"/>
    </reaction>
    <physiologicalReaction direction="left-to-right" evidence="16">
        <dbReference type="Rhea" id="RHEA:44969"/>
    </physiologicalReaction>
</comment>
<accession>A0ABM4CXU4</accession>
<proteinExistence type="predicted"/>
<evidence type="ECO:0000256" key="7">
    <source>
        <dbReference type="ARBA" id="ARBA00023002"/>
    </source>
</evidence>
<keyword evidence="4" id="KW-0597">Phosphoprotein</keyword>
<dbReference type="PRINTS" id="PR00081">
    <property type="entry name" value="GDHRDH"/>
</dbReference>
<comment type="catalytic activity">
    <reaction evidence="19">
        <text>(2E)-decenoyl-CoA + NADPH + H(+) = decanoyl-CoA + NADP(+)</text>
        <dbReference type="Rhea" id="RHEA:44960"/>
        <dbReference type="ChEBI" id="CHEBI:15378"/>
        <dbReference type="ChEBI" id="CHEBI:57783"/>
        <dbReference type="ChEBI" id="CHEBI:58349"/>
        <dbReference type="ChEBI" id="CHEBI:61406"/>
        <dbReference type="ChEBI" id="CHEBI:61430"/>
    </reaction>
    <physiologicalReaction direction="left-to-right" evidence="19">
        <dbReference type="Rhea" id="RHEA:44961"/>
    </physiologicalReaction>
</comment>
<evidence type="ECO:0000256" key="1">
    <source>
        <dbReference type="ARBA" id="ARBA00004275"/>
    </source>
</evidence>
<keyword evidence="7" id="KW-0560">Oxidoreductase</keyword>
<protein>
    <recommendedName>
        <fullName evidence="14">Peroxisomal trans-2-enoyl-CoA reductase</fullName>
        <ecNumber evidence="13">1.3.1.38</ecNumber>
    </recommendedName>
</protein>
<keyword evidence="9" id="KW-0576">Peroxisome</keyword>
<evidence type="ECO:0000256" key="18">
    <source>
        <dbReference type="ARBA" id="ARBA00049251"/>
    </source>
</evidence>
<dbReference type="Proteomes" id="UP001652625">
    <property type="component" value="Chromosome 11"/>
</dbReference>
<evidence type="ECO:0000256" key="20">
    <source>
        <dbReference type="ARBA" id="ARBA00049559"/>
    </source>
</evidence>
<keyword evidence="6" id="KW-0521">NADP</keyword>
<dbReference type="EC" id="1.3.1.38" evidence="13"/>
<dbReference type="Gene3D" id="3.40.50.720">
    <property type="entry name" value="NAD(P)-binding Rossmann-like Domain"/>
    <property type="match status" value="1"/>
</dbReference>
<evidence type="ECO:0000313" key="22">
    <source>
        <dbReference type="RefSeq" id="XP_065666677.1"/>
    </source>
</evidence>
<comment type="subunit">
    <text evidence="12">Interacts with PEX5, probably required to target it into peroxisomes.</text>
</comment>
<comment type="catalytic activity">
    <reaction evidence="17">
        <text>(2E)-hexenoyl-CoA + NADPH + H(+) = hexanoyl-CoA + NADP(+)</text>
        <dbReference type="Rhea" id="RHEA:44956"/>
        <dbReference type="ChEBI" id="CHEBI:15378"/>
        <dbReference type="ChEBI" id="CHEBI:57783"/>
        <dbReference type="ChEBI" id="CHEBI:58349"/>
        <dbReference type="ChEBI" id="CHEBI:62077"/>
        <dbReference type="ChEBI" id="CHEBI:62620"/>
    </reaction>
    <physiologicalReaction direction="left-to-right" evidence="17">
        <dbReference type="Rhea" id="RHEA:44957"/>
    </physiologicalReaction>
</comment>
<evidence type="ECO:0000256" key="3">
    <source>
        <dbReference type="ARBA" id="ARBA00022516"/>
    </source>
</evidence>
<keyword evidence="5" id="KW-0276">Fatty acid metabolism</keyword>
<dbReference type="PANTHER" id="PTHR24317:SF7">
    <property type="entry name" value="PEROXISOMAL TRANS-2-ENOYL-COA REDUCTASE"/>
    <property type="match status" value="1"/>
</dbReference>
<evidence type="ECO:0000256" key="5">
    <source>
        <dbReference type="ARBA" id="ARBA00022832"/>
    </source>
</evidence>
<comment type="catalytic activity">
    <reaction evidence="20">
        <text>(2E)-octenoyl-CoA + NADPH + H(+) = octanoyl-CoA + NADP(+)</text>
        <dbReference type="Rhea" id="RHEA:44952"/>
        <dbReference type="ChEBI" id="CHEBI:15378"/>
        <dbReference type="ChEBI" id="CHEBI:57386"/>
        <dbReference type="ChEBI" id="CHEBI:57783"/>
        <dbReference type="ChEBI" id="CHEBI:58349"/>
        <dbReference type="ChEBI" id="CHEBI:62242"/>
    </reaction>
    <physiologicalReaction direction="left-to-right" evidence="20">
        <dbReference type="Rhea" id="RHEA:44953"/>
    </physiologicalReaction>
</comment>
<gene>
    <name evidence="22" type="primary">LOC100213067</name>
</gene>
<evidence type="ECO:0000256" key="11">
    <source>
        <dbReference type="ARBA" id="ARBA00037124"/>
    </source>
</evidence>
<evidence type="ECO:0000256" key="10">
    <source>
        <dbReference type="ARBA" id="ARBA00023160"/>
    </source>
</evidence>
<evidence type="ECO:0000256" key="15">
    <source>
        <dbReference type="ARBA" id="ARBA00047570"/>
    </source>
</evidence>
<evidence type="ECO:0000256" key="17">
    <source>
        <dbReference type="ARBA" id="ARBA00049108"/>
    </source>
</evidence>
<dbReference type="RefSeq" id="XP_065666677.1">
    <property type="nucleotide sequence ID" value="XM_065810605.1"/>
</dbReference>
<reference evidence="22" key="1">
    <citation type="submission" date="2025-08" db="UniProtKB">
        <authorList>
            <consortium name="RefSeq"/>
        </authorList>
    </citation>
    <scope>IDENTIFICATION</scope>
</reference>
<comment type="pathway">
    <text evidence="2">Lipid metabolism.</text>
</comment>
<evidence type="ECO:0000313" key="21">
    <source>
        <dbReference type="Proteomes" id="UP001652625"/>
    </source>
</evidence>
<evidence type="ECO:0000256" key="4">
    <source>
        <dbReference type="ARBA" id="ARBA00022553"/>
    </source>
</evidence>
<keyword evidence="21" id="KW-1185">Reference proteome</keyword>
<evidence type="ECO:0000256" key="9">
    <source>
        <dbReference type="ARBA" id="ARBA00023140"/>
    </source>
</evidence>
<evidence type="ECO:0000256" key="19">
    <source>
        <dbReference type="ARBA" id="ARBA00049386"/>
    </source>
</evidence>
<name>A0ABM4CXU4_HYDVU</name>
<dbReference type="InterPro" id="IPR036291">
    <property type="entry name" value="NAD(P)-bd_dom_sf"/>
</dbReference>
<dbReference type="PANTHER" id="PTHR24317">
    <property type="entry name" value="PEROXISOMAL TRANS-2-ENOYL-COA REDUCTASE"/>
    <property type="match status" value="1"/>
</dbReference>
<keyword evidence="8" id="KW-0443">Lipid metabolism</keyword>
<comment type="subcellular location">
    <subcellularLocation>
        <location evidence="1">Peroxisome</location>
    </subcellularLocation>
</comment>
<dbReference type="InterPro" id="IPR002347">
    <property type="entry name" value="SDR_fam"/>
</dbReference>
<evidence type="ECO:0000256" key="12">
    <source>
        <dbReference type="ARBA" id="ARBA00038622"/>
    </source>
</evidence>
<dbReference type="Pfam" id="PF13561">
    <property type="entry name" value="adh_short_C2"/>
    <property type="match status" value="1"/>
</dbReference>